<dbReference type="Proteomes" id="UP000217257">
    <property type="component" value="Chromosome"/>
</dbReference>
<reference evidence="1 2" key="1">
    <citation type="submission" date="2017-06" db="EMBL/GenBank/DDBJ databases">
        <title>Sequencing and comparative analysis of myxobacterial genomes.</title>
        <authorList>
            <person name="Rupp O."/>
            <person name="Goesmann A."/>
            <person name="Sogaard-Andersen L."/>
        </authorList>
    </citation>
    <scope>NUCLEOTIDE SEQUENCE [LARGE SCALE GENOMIC DNA]</scope>
    <source>
        <strain evidence="1 2">DSM 52655</strain>
    </source>
</reference>
<proteinExistence type="predicted"/>
<dbReference type="EMBL" id="CP022098">
    <property type="protein sequence ID" value="ATB37774.1"/>
    <property type="molecule type" value="Genomic_DNA"/>
</dbReference>
<accession>A0A250J1B0</accession>
<protein>
    <submittedName>
        <fullName evidence="1">Uncharacterized protein</fullName>
    </submittedName>
</protein>
<dbReference type="AlphaFoldDB" id="A0A250J1B0"/>
<gene>
    <name evidence="1" type="ORF">CYFUS_003199</name>
</gene>
<name>A0A250J1B0_9BACT</name>
<evidence type="ECO:0000313" key="2">
    <source>
        <dbReference type="Proteomes" id="UP000217257"/>
    </source>
</evidence>
<sequence>MTAAARMARDLVQGTARAWIRELPACPQLPALLVRAQRFLPGSAEQATNVILQSLVPKLTALTNEIWNHASGALNPAAATPGRKSDKHVHKFLYGLFDLIAATDGHRLDDQDLFHAHLVRVDVAGGGVARTQDVGLFFHAKEFPTNLDPRAALRDVNGRASQQFNSAVAGFANRNYIWLLSQNKLWCISGDVTDVGHADFTAVLFPADEAPDRTNFIYDDRIAGRALKQDLFGTEVAGVNYFPNHIRGGHKHRKVFFK</sequence>
<organism evidence="1 2">
    <name type="scientific">Cystobacter fuscus</name>
    <dbReference type="NCBI Taxonomy" id="43"/>
    <lineage>
        <taxon>Bacteria</taxon>
        <taxon>Pseudomonadati</taxon>
        <taxon>Myxococcota</taxon>
        <taxon>Myxococcia</taxon>
        <taxon>Myxococcales</taxon>
        <taxon>Cystobacterineae</taxon>
        <taxon>Archangiaceae</taxon>
        <taxon>Cystobacter</taxon>
    </lineage>
</organism>
<evidence type="ECO:0000313" key="1">
    <source>
        <dbReference type="EMBL" id="ATB37774.1"/>
    </source>
</evidence>
<dbReference type="KEGG" id="cfus:CYFUS_003199"/>
<dbReference type="RefSeq" id="WP_157758471.1">
    <property type="nucleotide sequence ID" value="NZ_CP022098.1"/>
</dbReference>